<dbReference type="GO" id="GO:0006885">
    <property type="term" value="P:regulation of pH"/>
    <property type="evidence" value="ECO:0007669"/>
    <property type="project" value="InterPro"/>
</dbReference>
<sequence>MAKLFATPSPREQRWIKRFLARETVGGVLLLIAVAAALLAANTDLRTGYQSFLDFHFGLSALNLSVAQWASEGLLAIFFLVAGLELRREFTYGSLQTLRTALLPISAAAIGMLVPALIFVALTGAEHRSAWAIPTATDLAFCLTLLAVAGRGIPSPLRAFLLTLAIADDLGAIIIIALFYSATVVWIALVTALVALAIYGVLQHIGKCPAWLGIPLALIAWYAMYRSGIHATVAGVAIGLLTNPHAREENPSDVESLESFLQPLSVGIALPLFAFTAIGITVSMDSISSLPSDPLARAIVIARVIGKPLGIIGGAWLIARFTRAELNSEITWWDISAVGILAGIGFSVALLVSQISLKADAYQSAASALLLGALISASLATAALFIRGRHHRSRDTAR</sequence>
<evidence type="ECO:0000256" key="2">
    <source>
        <dbReference type="ARBA" id="ARBA00022475"/>
    </source>
</evidence>
<evidence type="ECO:0000256" key="4">
    <source>
        <dbReference type="ARBA" id="ARBA00022989"/>
    </source>
</evidence>
<dbReference type="Pfam" id="PF06965">
    <property type="entry name" value="Na_H_antiport_1"/>
    <property type="match status" value="1"/>
</dbReference>
<evidence type="ECO:0000256" key="6">
    <source>
        <dbReference type="SAM" id="Phobius"/>
    </source>
</evidence>
<proteinExistence type="inferred from homology"/>
<dbReference type="EMBL" id="CAEZXN010000059">
    <property type="protein sequence ID" value="CAB4708492.1"/>
    <property type="molecule type" value="Genomic_DNA"/>
</dbReference>
<accession>A0A6J6QDD5</accession>
<dbReference type="Gene3D" id="1.20.1530.10">
    <property type="entry name" value="Na+/H+ antiporter like domain"/>
    <property type="match status" value="1"/>
</dbReference>
<feature type="transmembrane region" description="Helical" evidence="6">
    <location>
        <begin position="61"/>
        <end position="81"/>
    </location>
</feature>
<organism evidence="7">
    <name type="scientific">freshwater metagenome</name>
    <dbReference type="NCBI Taxonomy" id="449393"/>
    <lineage>
        <taxon>unclassified sequences</taxon>
        <taxon>metagenomes</taxon>
        <taxon>ecological metagenomes</taxon>
    </lineage>
</organism>
<keyword evidence="3 6" id="KW-0812">Transmembrane</keyword>
<dbReference type="InterPro" id="IPR004670">
    <property type="entry name" value="NhaA"/>
</dbReference>
<feature type="transmembrane region" description="Helical" evidence="6">
    <location>
        <begin position="295"/>
        <end position="318"/>
    </location>
</feature>
<evidence type="ECO:0000256" key="5">
    <source>
        <dbReference type="ARBA" id="ARBA00023136"/>
    </source>
</evidence>
<keyword evidence="4 6" id="KW-1133">Transmembrane helix</keyword>
<dbReference type="PANTHER" id="PTHR30341:SF0">
    <property type="entry name" value="NA(+)_H(+) ANTIPORTER NHAA"/>
    <property type="match status" value="1"/>
</dbReference>
<dbReference type="GO" id="GO:0005886">
    <property type="term" value="C:plasma membrane"/>
    <property type="evidence" value="ECO:0007669"/>
    <property type="project" value="UniProtKB-SubCell"/>
</dbReference>
<feature type="transmembrane region" description="Helical" evidence="6">
    <location>
        <begin position="260"/>
        <end position="283"/>
    </location>
</feature>
<keyword evidence="2" id="KW-1003">Cell membrane</keyword>
<feature type="transmembrane region" description="Helical" evidence="6">
    <location>
        <begin position="214"/>
        <end position="240"/>
    </location>
</feature>
<gene>
    <name evidence="7" type="ORF">UFOPK2423_01588</name>
</gene>
<evidence type="ECO:0000256" key="3">
    <source>
        <dbReference type="ARBA" id="ARBA00022692"/>
    </source>
</evidence>
<feature type="transmembrane region" description="Helical" evidence="6">
    <location>
        <begin position="20"/>
        <end position="41"/>
    </location>
</feature>
<comment type="subcellular location">
    <subcellularLocation>
        <location evidence="1">Cell inner membrane</location>
        <topology evidence="1">Multi-pass membrane protein</topology>
    </subcellularLocation>
</comment>
<evidence type="ECO:0000256" key="1">
    <source>
        <dbReference type="ARBA" id="ARBA00004429"/>
    </source>
</evidence>
<dbReference type="InterPro" id="IPR023171">
    <property type="entry name" value="Na/H_antiporter_dom_sf"/>
</dbReference>
<feature type="transmembrane region" description="Helical" evidence="6">
    <location>
        <begin position="185"/>
        <end position="202"/>
    </location>
</feature>
<dbReference type="AlphaFoldDB" id="A0A6J6QDD5"/>
<dbReference type="HAMAP" id="MF_01844">
    <property type="entry name" value="NhaA"/>
    <property type="match status" value="1"/>
</dbReference>
<feature type="transmembrane region" description="Helical" evidence="6">
    <location>
        <begin position="364"/>
        <end position="386"/>
    </location>
</feature>
<dbReference type="PANTHER" id="PTHR30341">
    <property type="entry name" value="SODIUM ION/PROTON ANTIPORTER NHAA-RELATED"/>
    <property type="match status" value="1"/>
</dbReference>
<keyword evidence="5 6" id="KW-0472">Membrane</keyword>
<name>A0A6J6QDD5_9ZZZZ</name>
<feature type="transmembrane region" description="Helical" evidence="6">
    <location>
        <begin position="330"/>
        <end position="352"/>
    </location>
</feature>
<dbReference type="NCBIfam" id="TIGR00773">
    <property type="entry name" value="NhaA"/>
    <property type="match status" value="1"/>
</dbReference>
<feature type="transmembrane region" description="Helical" evidence="6">
    <location>
        <begin position="129"/>
        <end position="148"/>
    </location>
</feature>
<reference evidence="7" key="1">
    <citation type="submission" date="2020-05" db="EMBL/GenBank/DDBJ databases">
        <authorList>
            <person name="Chiriac C."/>
            <person name="Salcher M."/>
            <person name="Ghai R."/>
            <person name="Kavagutti S V."/>
        </authorList>
    </citation>
    <scope>NUCLEOTIDE SEQUENCE</scope>
</reference>
<evidence type="ECO:0000313" key="7">
    <source>
        <dbReference type="EMBL" id="CAB4708492.1"/>
    </source>
</evidence>
<dbReference type="GO" id="GO:0015385">
    <property type="term" value="F:sodium:proton antiporter activity"/>
    <property type="evidence" value="ECO:0007669"/>
    <property type="project" value="TreeGrafter"/>
</dbReference>
<feature type="transmembrane region" description="Helical" evidence="6">
    <location>
        <begin position="101"/>
        <end position="123"/>
    </location>
</feature>
<protein>
    <submittedName>
        <fullName evidence="7">Unannotated protein</fullName>
    </submittedName>
</protein>